<name>A0A4S4FF61_9MICO</name>
<dbReference type="Gene3D" id="3.40.50.300">
    <property type="entry name" value="P-loop containing nucleotide triphosphate hydrolases"/>
    <property type="match status" value="1"/>
</dbReference>
<protein>
    <submittedName>
        <fullName evidence="1">ATP-binding protein</fullName>
    </submittedName>
</protein>
<evidence type="ECO:0000313" key="2">
    <source>
        <dbReference type="Proteomes" id="UP000309133"/>
    </source>
</evidence>
<keyword evidence="2" id="KW-1185">Reference proteome</keyword>
<accession>A0A4S4FF61</accession>
<keyword evidence="1" id="KW-0067">ATP-binding</keyword>
<proteinExistence type="predicted"/>
<sequence>MLERSAPSGSRAVVLIDGRSGSGKSTLATLLAPRLGAELVRLDDVYPGWSGLAEASRMVVDDILLGGQWTGWDWTNDRPADRHIVDLSAPLIIDGCGSISRRSSGLVTSSIWVELDAASRRRNALLRDGAAFEPFWDMWALQEEELIRREDPRHRAQVVVRGSDFSLIR</sequence>
<gene>
    <name evidence="1" type="ORF">E6C64_17630</name>
</gene>
<evidence type="ECO:0000313" key="1">
    <source>
        <dbReference type="EMBL" id="THG28809.1"/>
    </source>
</evidence>
<dbReference type="AlphaFoldDB" id="A0A4S4FF61"/>
<dbReference type="GO" id="GO:0005524">
    <property type="term" value="F:ATP binding"/>
    <property type="evidence" value="ECO:0007669"/>
    <property type="project" value="UniProtKB-KW"/>
</dbReference>
<organism evidence="1 2">
    <name type="scientific">Naasia lichenicola</name>
    <dbReference type="NCBI Taxonomy" id="2565933"/>
    <lineage>
        <taxon>Bacteria</taxon>
        <taxon>Bacillati</taxon>
        <taxon>Actinomycetota</taxon>
        <taxon>Actinomycetes</taxon>
        <taxon>Micrococcales</taxon>
        <taxon>Microbacteriaceae</taxon>
        <taxon>Naasia</taxon>
    </lineage>
</organism>
<reference evidence="1 2" key="1">
    <citation type="submission" date="2019-04" db="EMBL/GenBank/DDBJ databases">
        <authorList>
            <person name="Jiang L."/>
        </authorList>
    </citation>
    <scope>NUCLEOTIDE SEQUENCE [LARGE SCALE GENOMIC DNA]</scope>
    <source>
        <strain evidence="1 2">YIM 131853</strain>
    </source>
</reference>
<dbReference type="OrthoDB" id="3237545at2"/>
<dbReference type="SUPFAM" id="SSF52540">
    <property type="entry name" value="P-loop containing nucleoside triphosphate hydrolases"/>
    <property type="match status" value="1"/>
</dbReference>
<dbReference type="EMBL" id="SSSM01000006">
    <property type="protein sequence ID" value="THG28809.1"/>
    <property type="molecule type" value="Genomic_DNA"/>
</dbReference>
<dbReference type="InterPro" id="IPR027417">
    <property type="entry name" value="P-loop_NTPase"/>
</dbReference>
<dbReference type="Proteomes" id="UP000309133">
    <property type="component" value="Unassembled WGS sequence"/>
</dbReference>
<comment type="caution">
    <text evidence="1">The sequence shown here is derived from an EMBL/GenBank/DDBJ whole genome shotgun (WGS) entry which is preliminary data.</text>
</comment>
<keyword evidence="1" id="KW-0547">Nucleotide-binding</keyword>